<keyword evidence="11" id="KW-1185">Reference proteome</keyword>
<feature type="compositionally biased region" description="Polar residues" evidence="8">
    <location>
        <begin position="297"/>
        <end position="312"/>
    </location>
</feature>
<feature type="domain" description="Fucolectin tachylectin-4 pentraxin-1" evidence="9">
    <location>
        <begin position="91"/>
        <end position="214"/>
    </location>
</feature>
<protein>
    <recommendedName>
        <fullName evidence="9">Fucolectin tachylectin-4 pentraxin-1 domain-containing protein</fullName>
    </recommendedName>
</protein>
<dbReference type="EMBL" id="OW240915">
    <property type="protein sequence ID" value="CAH2286169.1"/>
    <property type="molecule type" value="Genomic_DNA"/>
</dbReference>
<evidence type="ECO:0000256" key="8">
    <source>
        <dbReference type="SAM" id="MobiDB-lite"/>
    </source>
</evidence>
<dbReference type="Proteomes" id="UP001295444">
    <property type="component" value="Chromosome 04"/>
</dbReference>
<dbReference type="SUPFAM" id="SSF49785">
    <property type="entry name" value="Galactose-binding domain-like"/>
    <property type="match status" value="2"/>
</dbReference>
<evidence type="ECO:0000313" key="11">
    <source>
        <dbReference type="Proteomes" id="UP001295444"/>
    </source>
</evidence>
<dbReference type="GO" id="GO:0010185">
    <property type="term" value="P:regulation of cellular defense response"/>
    <property type="evidence" value="ECO:0007669"/>
    <property type="project" value="UniProtKB-ARBA"/>
</dbReference>
<evidence type="ECO:0000313" key="10">
    <source>
        <dbReference type="EMBL" id="CAH2286169.1"/>
    </source>
</evidence>
<comment type="subunit">
    <text evidence="3">Homotrimer.</text>
</comment>
<dbReference type="PANTHER" id="PTHR45713:SF11">
    <property type="entry name" value="FUCOLECTIN TACHYLECTIN-4 PENTRAXIN-1 DOMAIN-CONTAINING PROTEIN"/>
    <property type="match status" value="1"/>
</dbReference>
<keyword evidence="7" id="KW-1015">Disulfide bond</keyword>
<dbReference type="InterPro" id="IPR006585">
    <property type="entry name" value="FTP1"/>
</dbReference>
<dbReference type="InterPro" id="IPR008979">
    <property type="entry name" value="Galactose-bd-like_sf"/>
</dbReference>
<dbReference type="SMART" id="SM00607">
    <property type="entry name" value="FTP"/>
    <property type="match status" value="2"/>
</dbReference>
<reference evidence="10" key="1">
    <citation type="submission" date="2022-03" db="EMBL/GenBank/DDBJ databases">
        <authorList>
            <person name="Alioto T."/>
            <person name="Alioto T."/>
            <person name="Gomez Garrido J."/>
        </authorList>
    </citation>
    <scope>NUCLEOTIDE SEQUENCE</scope>
</reference>
<dbReference type="Pfam" id="PF22633">
    <property type="entry name" value="F5_F8_type_C_2"/>
    <property type="match status" value="2"/>
</dbReference>
<dbReference type="Gene3D" id="2.60.120.260">
    <property type="entry name" value="Galactose-binding domain-like"/>
    <property type="match status" value="2"/>
</dbReference>
<evidence type="ECO:0000256" key="7">
    <source>
        <dbReference type="ARBA" id="ARBA00023157"/>
    </source>
</evidence>
<evidence type="ECO:0000256" key="1">
    <source>
        <dbReference type="ARBA" id="ARBA00002219"/>
    </source>
</evidence>
<comment type="function">
    <text evidence="1">Acts as a defensive agent. Recognizes blood group fucosylated oligosaccharides including A, B, H and Lewis B-type antigens. Does not recognize Lewis A antigen and has low affinity for monovalent haptens.</text>
</comment>
<evidence type="ECO:0000256" key="3">
    <source>
        <dbReference type="ARBA" id="ARBA00011233"/>
    </source>
</evidence>
<dbReference type="GO" id="GO:0001868">
    <property type="term" value="P:regulation of complement activation, lectin pathway"/>
    <property type="evidence" value="ECO:0007669"/>
    <property type="project" value="UniProtKB-ARBA"/>
</dbReference>
<evidence type="ECO:0000256" key="5">
    <source>
        <dbReference type="ARBA" id="ARBA00022734"/>
    </source>
</evidence>
<evidence type="ECO:0000256" key="4">
    <source>
        <dbReference type="ARBA" id="ARBA00022723"/>
    </source>
</evidence>
<proteinExistence type="inferred from homology"/>
<keyword evidence="4" id="KW-0479">Metal-binding</keyword>
<comment type="similarity">
    <text evidence="2">Belongs to the fucolectin family.</text>
</comment>
<feature type="region of interest" description="Disordered" evidence="8">
    <location>
        <begin position="291"/>
        <end position="317"/>
    </location>
</feature>
<organism evidence="10 11">
    <name type="scientific">Pelobates cultripes</name>
    <name type="common">Western spadefoot toad</name>
    <dbReference type="NCBI Taxonomy" id="61616"/>
    <lineage>
        <taxon>Eukaryota</taxon>
        <taxon>Metazoa</taxon>
        <taxon>Chordata</taxon>
        <taxon>Craniata</taxon>
        <taxon>Vertebrata</taxon>
        <taxon>Euteleostomi</taxon>
        <taxon>Amphibia</taxon>
        <taxon>Batrachia</taxon>
        <taxon>Anura</taxon>
        <taxon>Pelobatoidea</taxon>
        <taxon>Pelobatidae</taxon>
        <taxon>Pelobates</taxon>
    </lineage>
</organism>
<evidence type="ECO:0000256" key="2">
    <source>
        <dbReference type="ARBA" id="ARBA00010147"/>
    </source>
</evidence>
<feature type="domain" description="Fucolectin tachylectin-4 pentraxin-1" evidence="9">
    <location>
        <begin position="215"/>
        <end position="341"/>
    </location>
</feature>
<keyword evidence="6" id="KW-0106">Calcium</keyword>
<dbReference type="AlphaFoldDB" id="A0AAD1S320"/>
<dbReference type="GO" id="GO:0042806">
    <property type="term" value="F:fucose binding"/>
    <property type="evidence" value="ECO:0007669"/>
    <property type="project" value="UniProtKB-ARBA"/>
</dbReference>
<dbReference type="PANTHER" id="PTHR45713">
    <property type="entry name" value="FTP DOMAIN-CONTAINING PROTEIN"/>
    <property type="match status" value="1"/>
</dbReference>
<name>A0AAD1S320_PELCU</name>
<evidence type="ECO:0000256" key="6">
    <source>
        <dbReference type="ARBA" id="ARBA00022837"/>
    </source>
</evidence>
<accession>A0AAD1S320</accession>
<dbReference type="InterPro" id="IPR051941">
    <property type="entry name" value="BG_Antigen-Binding_Lectin"/>
</dbReference>
<dbReference type="GO" id="GO:0046872">
    <property type="term" value="F:metal ion binding"/>
    <property type="evidence" value="ECO:0007669"/>
    <property type="project" value="UniProtKB-KW"/>
</dbReference>
<evidence type="ECO:0000259" key="9">
    <source>
        <dbReference type="SMART" id="SM00607"/>
    </source>
</evidence>
<gene>
    <name evidence="10" type="ORF">PECUL_23A004294</name>
</gene>
<keyword evidence="5" id="KW-0430">Lectin</keyword>
<sequence length="427" mass="47604">MPAGTVAAEAAEEGKWAGSLTQGFKEFHRACPLLVGCDPWLDFPLWRKLVFSARDTGSLGHPTRRRAPVRRAWWPIRPVRNGIQLGKSFDFANANSRDTVRTLALPYFCSRHTNNDYEPWWKLDLRMKATIDSIIIMNRQDCCAKRLRGAQVKVGNSPDGNNRVCGTVTDVSQARLPIPCRGAVGRYVTLTIPGRAEYLTLCEVEVYGDEGNLEAGFGTVTQSSDYGIGVAIRAIDGNYDTNYLNHPCSRTNNDYEPWWKLDLRRRAIIDLITITNRQDCCAESLRGAQVKVGDSPGGNNPVGSRQAQQDSRQLNHRGCRGQPHSNLCLPGASGTRTTAVQAGDKLLKHRHVTVVSMVFGSHHLHLGLHTLGIRSAFWKSILHCVKWRFMGKILKRSQNYAGSLQVPRSLDSEMNMENISNKDDPIV</sequence>